<dbReference type="EMBL" id="BMOS01000033">
    <property type="protein sequence ID" value="GGN64792.1"/>
    <property type="molecule type" value="Genomic_DNA"/>
</dbReference>
<sequence length="85" mass="9734">MSVEHYHKLCNQYMGRAVRIRTHDGRVHHGIIRHVDRRRVYLEPIRSNRNLGGFGYGYYGYGYGFGFGIALGAIAGIALASLFFW</sequence>
<organism evidence="2 3">
    <name type="scientific">Oceanobacillus indicireducens</name>
    <dbReference type="NCBI Taxonomy" id="1004261"/>
    <lineage>
        <taxon>Bacteria</taxon>
        <taxon>Bacillati</taxon>
        <taxon>Bacillota</taxon>
        <taxon>Bacilli</taxon>
        <taxon>Bacillales</taxon>
        <taxon>Bacillaceae</taxon>
        <taxon>Oceanobacillus</taxon>
    </lineage>
</organism>
<dbReference type="AlphaFoldDB" id="A0A917Y288"/>
<feature type="transmembrane region" description="Helical" evidence="1">
    <location>
        <begin position="61"/>
        <end position="84"/>
    </location>
</feature>
<evidence type="ECO:0000256" key="1">
    <source>
        <dbReference type="SAM" id="Phobius"/>
    </source>
</evidence>
<comment type="caution">
    <text evidence="2">The sequence shown here is derived from an EMBL/GenBank/DDBJ whole genome shotgun (WGS) entry which is preliminary data.</text>
</comment>
<protein>
    <submittedName>
        <fullName evidence="2">Uncharacterized protein</fullName>
    </submittedName>
</protein>
<dbReference type="Proteomes" id="UP000624041">
    <property type="component" value="Unassembled WGS sequence"/>
</dbReference>
<reference evidence="2" key="2">
    <citation type="submission" date="2020-09" db="EMBL/GenBank/DDBJ databases">
        <authorList>
            <person name="Sun Q."/>
            <person name="Ohkuma M."/>
        </authorList>
    </citation>
    <scope>NUCLEOTIDE SEQUENCE</scope>
    <source>
        <strain evidence="2">JCM 17251</strain>
    </source>
</reference>
<keyword evidence="1" id="KW-1133">Transmembrane helix</keyword>
<evidence type="ECO:0000313" key="2">
    <source>
        <dbReference type="EMBL" id="GGN64792.1"/>
    </source>
</evidence>
<dbReference type="RefSeq" id="WP_188858972.1">
    <property type="nucleotide sequence ID" value="NZ_BMOS01000033.1"/>
</dbReference>
<name>A0A917Y288_9BACI</name>
<reference evidence="2" key="1">
    <citation type="journal article" date="2014" name="Int. J. Syst. Evol. Microbiol.">
        <title>Complete genome sequence of Corynebacterium casei LMG S-19264T (=DSM 44701T), isolated from a smear-ripened cheese.</title>
        <authorList>
            <consortium name="US DOE Joint Genome Institute (JGI-PGF)"/>
            <person name="Walter F."/>
            <person name="Albersmeier A."/>
            <person name="Kalinowski J."/>
            <person name="Ruckert C."/>
        </authorList>
    </citation>
    <scope>NUCLEOTIDE SEQUENCE</scope>
    <source>
        <strain evidence="2">JCM 17251</strain>
    </source>
</reference>
<evidence type="ECO:0000313" key="3">
    <source>
        <dbReference type="Proteomes" id="UP000624041"/>
    </source>
</evidence>
<keyword evidence="1" id="KW-0812">Transmembrane</keyword>
<proteinExistence type="predicted"/>
<keyword evidence="1" id="KW-0472">Membrane</keyword>
<accession>A0A917Y288</accession>
<keyword evidence="3" id="KW-1185">Reference proteome</keyword>
<gene>
    <name evidence="2" type="ORF">GCM10007971_33020</name>
</gene>